<accession>A0ABZ1BPD7</accession>
<dbReference type="Gene3D" id="3.90.1200.10">
    <property type="match status" value="1"/>
</dbReference>
<reference evidence="21" key="1">
    <citation type="submission" date="2023-12" db="EMBL/GenBank/DDBJ databases">
        <title>Novel isolates from deep terrestrial aquifers shed light on the physiology and ecology of the class Limnochordia.</title>
        <authorList>
            <person name="Karnachuk O.V."/>
            <person name="Lukina A.P."/>
            <person name="Avakyan M.R."/>
            <person name="Kadnikov V."/>
            <person name="Begmatov S."/>
            <person name="Beletsky A.V."/>
            <person name="Mardanov A.V."/>
            <person name="Ravin N.V."/>
        </authorList>
    </citation>
    <scope>NUCLEOTIDE SEQUENCE [LARGE SCALE GENOMIC DNA]</scope>
    <source>
        <strain evidence="21">LN</strain>
    </source>
</reference>
<dbReference type="Gene3D" id="2.60.40.1180">
    <property type="entry name" value="Golgi alpha-mannosidase II"/>
    <property type="match status" value="1"/>
</dbReference>
<comment type="catalytic activity">
    <reaction evidence="1">
        <text>D-maltose = alpha,alpha-trehalose</text>
        <dbReference type="Rhea" id="RHEA:15145"/>
        <dbReference type="ChEBI" id="CHEBI:16551"/>
        <dbReference type="ChEBI" id="CHEBI:17306"/>
        <dbReference type="EC" id="5.4.99.16"/>
    </reaction>
</comment>
<dbReference type="GO" id="GO:0047471">
    <property type="term" value="F:maltose alpha-D-glucosyltransferase activity"/>
    <property type="evidence" value="ECO:0007669"/>
    <property type="project" value="UniProtKB-EC"/>
</dbReference>
<comment type="similarity">
    <text evidence="4">Belongs to the aminoglycoside phosphotransferase family.</text>
</comment>
<keyword evidence="8" id="KW-0119">Carbohydrate metabolism</keyword>
<gene>
    <name evidence="20" type="primary">treS</name>
    <name evidence="20" type="ORF">VLY81_13560</name>
</gene>
<evidence type="ECO:0000256" key="1">
    <source>
        <dbReference type="ARBA" id="ARBA00001595"/>
    </source>
</evidence>
<feature type="compositionally biased region" description="Basic and acidic residues" evidence="18">
    <location>
        <begin position="1124"/>
        <end position="1135"/>
    </location>
</feature>
<dbReference type="PANTHER" id="PTHR10357">
    <property type="entry name" value="ALPHA-AMYLASE FAMILY MEMBER"/>
    <property type="match status" value="1"/>
</dbReference>
<keyword evidence="13" id="KW-0067">ATP-binding</keyword>
<dbReference type="EC" id="2.7.1.175" evidence="5"/>
<comment type="catalytic activity">
    <reaction evidence="17">
        <text>D-maltose + ATP = alpha-maltose 1-phosphate + ADP + H(+)</text>
        <dbReference type="Rhea" id="RHEA:31915"/>
        <dbReference type="ChEBI" id="CHEBI:15378"/>
        <dbReference type="ChEBI" id="CHEBI:17306"/>
        <dbReference type="ChEBI" id="CHEBI:30616"/>
        <dbReference type="ChEBI" id="CHEBI:63576"/>
        <dbReference type="ChEBI" id="CHEBI:456216"/>
        <dbReference type="EC" id="2.7.1.175"/>
    </reaction>
</comment>
<keyword evidence="21" id="KW-1185">Reference proteome</keyword>
<evidence type="ECO:0000256" key="11">
    <source>
        <dbReference type="ARBA" id="ARBA00022741"/>
    </source>
</evidence>
<evidence type="ECO:0000256" key="7">
    <source>
        <dbReference type="ARBA" id="ARBA00013882"/>
    </source>
</evidence>
<dbReference type="Pfam" id="PF00128">
    <property type="entry name" value="Alpha-amylase"/>
    <property type="match status" value="1"/>
</dbReference>
<keyword evidence="14 20" id="KW-0413">Isomerase</keyword>
<dbReference type="SUPFAM" id="SSF51445">
    <property type="entry name" value="(Trans)glycosidases"/>
    <property type="match status" value="1"/>
</dbReference>
<dbReference type="InterPro" id="IPR013780">
    <property type="entry name" value="Glyco_hydro_b"/>
</dbReference>
<evidence type="ECO:0000256" key="12">
    <source>
        <dbReference type="ARBA" id="ARBA00022837"/>
    </source>
</evidence>
<evidence type="ECO:0000313" key="21">
    <source>
        <dbReference type="Proteomes" id="UP001333102"/>
    </source>
</evidence>
<dbReference type="SUPFAM" id="SSF51011">
    <property type="entry name" value="Glycosyl hydrolase domain"/>
    <property type="match status" value="1"/>
</dbReference>
<dbReference type="Proteomes" id="UP001333102">
    <property type="component" value="Chromosome"/>
</dbReference>
<evidence type="ECO:0000256" key="18">
    <source>
        <dbReference type="SAM" id="MobiDB-lite"/>
    </source>
</evidence>
<dbReference type="InterPro" id="IPR012811">
    <property type="entry name" value="TreS_maltokin_C_dom"/>
</dbReference>
<dbReference type="RefSeq" id="WP_324668753.1">
    <property type="nucleotide sequence ID" value="NZ_CP141614.1"/>
</dbReference>
<feature type="region of interest" description="Disordered" evidence="18">
    <location>
        <begin position="1124"/>
        <end position="1147"/>
    </location>
</feature>
<protein>
    <recommendedName>
        <fullName evidence="7">Maltokinase</fullName>
        <ecNumber evidence="5">2.7.1.175</ecNumber>
        <ecNumber evidence="6">5.4.99.16</ecNumber>
    </recommendedName>
    <alternativeName>
        <fullName evidence="16">Maltose alpha-D-glucosyltransferase</fullName>
    </alternativeName>
    <alternativeName>
        <fullName evidence="15">Maltose-1-phosphate synthase</fullName>
    </alternativeName>
</protein>
<dbReference type="InterPro" id="IPR017853">
    <property type="entry name" value="GH"/>
</dbReference>
<dbReference type="EMBL" id="CP141614">
    <property type="protein sequence ID" value="WRP14430.1"/>
    <property type="molecule type" value="Genomic_DNA"/>
</dbReference>
<evidence type="ECO:0000256" key="4">
    <source>
        <dbReference type="ARBA" id="ARBA00006219"/>
    </source>
</evidence>
<dbReference type="Pfam" id="PF16657">
    <property type="entry name" value="Malt_amylase_C"/>
    <property type="match status" value="1"/>
</dbReference>
<dbReference type="Gene3D" id="3.90.400.10">
    <property type="entry name" value="Oligo-1,6-glucosidase, Domain 2"/>
    <property type="match status" value="1"/>
</dbReference>
<dbReference type="SUPFAM" id="SSF56112">
    <property type="entry name" value="Protein kinase-like (PK-like)"/>
    <property type="match status" value="1"/>
</dbReference>
<keyword evidence="8" id="KW-0321">Glycogen metabolism</keyword>
<dbReference type="InterPro" id="IPR040999">
    <property type="entry name" value="Mak_N_cap"/>
</dbReference>
<dbReference type="InterPro" id="IPR012810">
    <property type="entry name" value="TreS/a-amylase_N"/>
</dbReference>
<evidence type="ECO:0000256" key="6">
    <source>
        <dbReference type="ARBA" id="ARBA00012619"/>
    </source>
</evidence>
<evidence type="ECO:0000256" key="3">
    <source>
        <dbReference type="ARBA" id="ARBA00005496"/>
    </source>
</evidence>
<comment type="similarity">
    <text evidence="3">Belongs to the glycosyl hydrolase 13 family. TreS subfamily.</text>
</comment>
<evidence type="ECO:0000256" key="17">
    <source>
        <dbReference type="ARBA" id="ARBA00049067"/>
    </source>
</evidence>
<evidence type="ECO:0000256" key="13">
    <source>
        <dbReference type="ARBA" id="ARBA00022840"/>
    </source>
</evidence>
<sequence>MAARSVEPVALDDDPLWYKDAVIYEVHVRAFYDSNADGIGDFQGLTQKLDYIQSLGVTTIWLLPFYPSPLKDDGYDIADYFGVHPAYGTMRDFEAFLREAHRRGLRVMTELVLNHTSDQHPWFQRSRRARPGTAWRNFYVWSDTPERYREARVIFRDFEPSNWTWDPVARAYYWHRFFAHQPDLNYDSPHVRKAMFRVVDHWMRLGVDGMRLDAITYLYEREGTTCESLPETFAFIKELRRYIDARYPSPRRVLLGEANQWPEDAVAYFGDGDACHMIFHFPLMPRLFMALHMEDRYPIADILEQTPPIPEVSQWALFLRNHDELTLEMVTDEERDYMYRVYAQDPQARINLGIRRRLAPLLGNHRRKIELMNGLLFSLPGTPVVYYGDEIGMGDNIYLGDRNGVRTPMQWSADRNAGFSRANPQRLYLPVIIDPEYHYEAVNVEAQHNNPHSLLWWMRRLIALRKRYKALSRGSLQLLNPENRKVLAFVRRYGDERVLVVANLSRFVQYVELDLSAFRGLVPVEMFGRTEFPPVGGGPYVLTLGPHSFYWFSLEPPRVPEIRAGEPTVAAAAQLPALQVRTRWDRVLAEPARAGLESALADYLRVRRWFVDRRRIRSVGIVEAVPLSDGETRGWLVLARVQYTEGDAETYLVPLAFSEGEAAADAMARFPHAVIARLDVVDESGVREGVLHDALWDAGFCRELLDALVRRRRIKAAGGELVFWTCRGGRQIPSDAAYSLEPSVLQVEQSNTSVLFGDRMILKLFRRPGDGVNPEQEVLRFLDERTDFDHIPPLLGGMEYRREGGEPLTLALLEGFVPHGGEDAWGYTLDAIHRYLEALMTGQPHAPALESPGRSLMEVAREPVPEPVAEALGPYLEAARLLGQRTAELHLALASAPDDPAFAPEPMSADHQRSLYQTGRRLAARVLEELRQRRGELDAEAVPLAKALLDEEAELMGRLRAVMGPRPDGLRIRCHGDYRLEQLLYTGRDFVIIDFEGDPTRSMSARRLKRSPLQDVAGMLRSLERAADVALRGQLAMGVARPEDLPWLARRAQAWSQHVGALFLGAYLRATQGSPLLPASPADAAVLLDFFLLERALQELAADLDHHPEQVVISLQGVLRHLGGDGRGRDGREAAGRAPSDGGPQRD</sequence>
<evidence type="ECO:0000256" key="5">
    <source>
        <dbReference type="ARBA" id="ARBA00011962"/>
    </source>
</evidence>
<dbReference type="NCBIfam" id="TIGR02457">
    <property type="entry name" value="TreS_Cterm"/>
    <property type="match status" value="1"/>
</dbReference>
<evidence type="ECO:0000256" key="10">
    <source>
        <dbReference type="ARBA" id="ARBA00022723"/>
    </source>
</evidence>
<evidence type="ECO:0000259" key="19">
    <source>
        <dbReference type="SMART" id="SM00642"/>
    </source>
</evidence>
<keyword evidence="12" id="KW-0106">Calcium</keyword>
<dbReference type="Gene3D" id="3.20.20.80">
    <property type="entry name" value="Glycosidases"/>
    <property type="match status" value="1"/>
</dbReference>
<dbReference type="EC" id="5.4.99.16" evidence="6"/>
<keyword evidence="11" id="KW-0547">Nucleotide-binding</keyword>
<dbReference type="SMART" id="SM00642">
    <property type="entry name" value="Aamy"/>
    <property type="match status" value="1"/>
</dbReference>
<evidence type="ECO:0000256" key="16">
    <source>
        <dbReference type="ARBA" id="ARBA00031378"/>
    </source>
</evidence>
<comment type="pathway">
    <text evidence="2">Glycan biosynthesis; glycogen biosynthesis.</text>
</comment>
<organism evidence="20 21">
    <name type="scientific">Geochorda subterranea</name>
    <dbReference type="NCBI Taxonomy" id="3109564"/>
    <lineage>
        <taxon>Bacteria</taxon>
        <taxon>Bacillati</taxon>
        <taxon>Bacillota</taxon>
        <taxon>Limnochordia</taxon>
        <taxon>Limnochordales</taxon>
        <taxon>Geochordaceae</taxon>
        <taxon>Geochorda</taxon>
    </lineage>
</organism>
<dbReference type="InterPro" id="IPR011009">
    <property type="entry name" value="Kinase-like_dom_sf"/>
</dbReference>
<dbReference type="NCBIfam" id="TIGR02456">
    <property type="entry name" value="treS_nterm"/>
    <property type="match status" value="1"/>
</dbReference>
<dbReference type="Pfam" id="PF18085">
    <property type="entry name" value="Mak_N_cap"/>
    <property type="match status" value="1"/>
</dbReference>
<dbReference type="InterPro" id="IPR032091">
    <property type="entry name" value="Malt_amylase-like_C"/>
</dbReference>
<proteinExistence type="inferred from homology"/>
<dbReference type="InterPro" id="IPR006047">
    <property type="entry name" value="GH13_cat_dom"/>
</dbReference>
<feature type="domain" description="Glycosyl hydrolase family 13 catalytic" evidence="19">
    <location>
        <begin position="25"/>
        <end position="426"/>
    </location>
</feature>
<evidence type="ECO:0000256" key="8">
    <source>
        <dbReference type="ARBA" id="ARBA00022600"/>
    </source>
</evidence>
<evidence type="ECO:0000256" key="15">
    <source>
        <dbReference type="ARBA" id="ARBA00031251"/>
    </source>
</evidence>
<evidence type="ECO:0000313" key="20">
    <source>
        <dbReference type="EMBL" id="WRP14430.1"/>
    </source>
</evidence>
<evidence type="ECO:0000256" key="14">
    <source>
        <dbReference type="ARBA" id="ARBA00023235"/>
    </source>
</evidence>
<evidence type="ECO:0000256" key="2">
    <source>
        <dbReference type="ARBA" id="ARBA00004964"/>
    </source>
</evidence>
<dbReference type="InterPro" id="IPR045857">
    <property type="entry name" value="O16G_dom_2"/>
</dbReference>
<keyword evidence="9" id="KW-0808">Transferase</keyword>
<dbReference type="PANTHER" id="PTHR10357:SF219">
    <property type="entry name" value="MALTOSE ALPHA-D-GLUCOSYLTRANSFERASE"/>
    <property type="match status" value="1"/>
</dbReference>
<name>A0ABZ1BPD7_9FIRM</name>
<dbReference type="CDD" id="cd11334">
    <property type="entry name" value="AmyAc_TreS"/>
    <property type="match status" value="1"/>
</dbReference>
<keyword evidence="10" id="KW-0479">Metal-binding</keyword>
<evidence type="ECO:0000256" key="9">
    <source>
        <dbReference type="ARBA" id="ARBA00022679"/>
    </source>
</evidence>